<evidence type="ECO:0000313" key="2">
    <source>
        <dbReference type="Proteomes" id="UP001202328"/>
    </source>
</evidence>
<evidence type="ECO:0000313" key="1">
    <source>
        <dbReference type="EMBL" id="KAI3863792.1"/>
    </source>
</evidence>
<organism evidence="1 2">
    <name type="scientific">Papaver atlanticum</name>
    <dbReference type="NCBI Taxonomy" id="357466"/>
    <lineage>
        <taxon>Eukaryota</taxon>
        <taxon>Viridiplantae</taxon>
        <taxon>Streptophyta</taxon>
        <taxon>Embryophyta</taxon>
        <taxon>Tracheophyta</taxon>
        <taxon>Spermatophyta</taxon>
        <taxon>Magnoliopsida</taxon>
        <taxon>Ranunculales</taxon>
        <taxon>Papaveraceae</taxon>
        <taxon>Papaveroideae</taxon>
        <taxon>Papaver</taxon>
    </lineage>
</organism>
<accession>A0AAD4S720</accession>
<comment type="caution">
    <text evidence="1">The sequence shown here is derived from an EMBL/GenBank/DDBJ whole genome shotgun (WGS) entry which is preliminary data.</text>
</comment>
<sequence length="61" mass="6918">LVVIRNIGLKANSQAKADDTGSKWCALTSIQFTRFINSLLLIQTWCKRFSSNFGLFRIHGM</sequence>
<keyword evidence="2" id="KW-1185">Reference proteome</keyword>
<proteinExistence type="predicted"/>
<protein>
    <submittedName>
        <fullName evidence="1">Uncharacterized protein</fullName>
    </submittedName>
</protein>
<feature type="non-terminal residue" evidence="1">
    <location>
        <position position="1"/>
    </location>
</feature>
<dbReference type="EMBL" id="JAJJMB010014022">
    <property type="protein sequence ID" value="KAI3863792.1"/>
    <property type="molecule type" value="Genomic_DNA"/>
</dbReference>
<name>A0AAD4S720_9MAGN</name>
<dbReference type="AlphaFoldDB" id="A0AAD4S720"/>
<reference evidence="1" key="1">
    <citation type="submission" date="2022-04" db="EMBL/GenBank/DDBJ databases">
        <title>A functionally conserved STORR gene fusion in Papaver species that diverged 16.8 million years ago.</title>
        <authorList>
            <person name="Catania T."/>
        </authorList>
    </citation>
    <scope>NUCLEOTIDE SEQUENCE</scope>
    <source>
        <strain evidence="1">S-188037</strain>
    </source>
</reference>
<gene>
    <name evidence="1" type="ORF">MKW98_031384</name>
</gene>
<dbReference type="Proteomes" id="UP001202328">
    <property type="component" value="Unassembled WGS sequence"/>
</dbReference>